<dbReference type="PROSITE" id="PS00065">
    <property type="entry name" value="D_2_HYDROXYACID_DH_1"/>
    <property type="match status" value="1"/>
</dbReference>
<evidence type="ECO:0000256" key="2">
    <source>
        <dbReference type="ARBA" id="ARBA00022723"/>
    </source>
</evidence>
<dbReference type="FunFam" id="3.40.50.720:FF:000022">
    <property type="entry name" value="Cinnamyl alcohol dehydrogenase"/>
    <property type="match status" value="1"/>
</dbReference>
<sequence length="353" mass="38696">MTHIAHGYANHSPKDKLEPFTFERRDLLEDDVLIKITYCGVCHSDIHSARNEWHGTHYPYVPGHEIVGRVSDVGSGVTKFKVGDMVGVGCFVDSCNRCKPCQDGMEQYCENELTPTYNSEDLIGGTPHKFTMGGYADIITVKERFVLRMPENIDFAAASPLLCAGITVYSPLRHWNIGKGQKVGVIGLGGLGHMGVKIAHAMGAEVTMITTSPEKGADAKKLGAHNILISTDKVAMDSQANSFDFLLNTIPVEHDVDPYMGLLKLDATMVIVGALVQLKQVSGSRLIFKRRHLAGSLVGGIAETQEMLDFCSKHNIVCDIEKIDIKDINKAFDRVVKGDVKYRFVIDMSSLAA</sequence>
<dbReference type="SMART" id="SM00829">
    <property type="entry name" value="PKS_ER"/>
    <property type="match status" value="1"/>
</dbReference>
<accession>A0A0F4VLZ6</accession>
<evidence type="ECO:0000256" key="3">
    <source>
        <dbReference type="ARBA" id="ARBA00022833"/>
    </source>
</evidence>
<dbReference type="InterPro" id="IPR036291">
    <property type="entry name" value="NAD(P)-bd_dom_sf"/>
</dbReference>
<dbReference type="PATRIC" id="fig|556287.8.peg.387"/>
<dbReference type="Gene3D" id="3.40.50.720">
    <property type="entry name" value="NAD(P)-binding Rossmann-like Domain"/>
    <property type="match status" value="1"/>
</dbReference>
<evidence type="ECO:0000256" key="1">
    <source>
        <dbReference type="ARBA" id="ARBA00001947"/>
    </source>
</evidence>
<proteinExistence type="inferred from homology"/>
<dbReference type="Gene3D" id="3.90.180.10">
    <property type="entry name" value="Medium-chain alcohol dehydrogenases, catalytic domain"/>
    <property type="match status" value="1"/>
</dbReference>
<reference evidence="7 8" key="1">
    <citation type="journal article" date="2015" name="Phytopathology">
        <title>Genomes of Candidatus Liberibacter solanacearum haplotype A from New Zealand and the USA suggest significant genome plasticity in the species.</title>
        <authorList>
            <person name="Thompson S.M."/>
            <person name="Johnson C.P."/>
            <person name="Lu A.Y."/>
            <person name="Frampton R.A."/>
            <person name="Sullivan K.L."/>
            <person name="Fiers M.W."/>
            <person name="Crowhurst R.N."/>
            <person name="Pitman A.R."/>
            <person name="Scott I."/>
            <person name="Gudmestad N.C."/>
            <person name="Smith G.R."/>
        </authorList>
    </citation>
    <scope>NUCLEOTIDE SEQUENCE [LARGE SCALE GENOMIC DNA]</scope>
    <source>
        <strain evidence="7 8">LsoNZ1</strain>
    </source>
</reference>
<dbReference type="Pfam" id="PF00107">
    <property type="entry name" value="ADH_zinc_N"/>
    <property type="match status" value="1"/>
</dbReference>
<dbReference type="InterPro" id="IPR047109">
    <property type="entry name" value="CAD-like"/>
</dbReference>
<keyword evidence="3 5" id="KW-0862">Zinc</keyword>
<dbReference type="Proteomes" id="UP000033731">
    <property type="component" value="Unassembled WGS sequence"/>
</dbReference>
<dbReference type="InterPro" id="IPR002328">
    <property type="entry name" value="ADH_Zn_CS"/>
</dbReference>
<dbReference type="InterPro" id="IPR013149">
    <property type="entry name" value="ADH-like_C"/>
</dbReference>
<dbReference type="AlphaFoldDB" id="A0A0F4VLZ6"/>
<dbReference type="CDD" id="cd05283">
    <property type="entry name" value="CAD1"/>
    <property type="match status" value="1"/>
</dbReference>
<dbReference type="InterPro" id="IPR013154">
    <property type="entry name" value="ADH-like_N"/>
</dbReference>
<comment type="similarity">
    <text evidence="5">Belongs to the zinc-containing alcohol dehydrogenase family.</text>
</comment>
<dbReference type="GO" id="GO:0004022">
    <property type="term" value="F:alcohol dehydrogenase (NAD+) activity"/>
    <property type="evidence" value="ECO:0007669"/>
    <property type="project" value="UniProtKB-EC"/>
</dbReference>
<gene>
    <name evidence="7" type="ORF">DJ66_0429</name>
</gene>
<organism evidence="7 8">
    <name type="scientific">Candidatus Liberibacter solanacearum</name>
    <dbReference type="NCBI Taxonomy" id="556287"/>
    <lineage>
        <taxon>Bacteria</taxon>
        <taxon>Pseudomonadati</taxon>
        <taxon>Pseudomonadota</taxon>
        <taxon>Alphaproteobacteria</taxon>
        <taxon>Hyphomicrobiales</taxon>
        <taxon>Rhizobiaceae</taxon>
        <taxon>Liberibacter</taxon>
    </lineage>
</organism>
<dbReference type="InterPro" id="IPR011032">
    <property type="entry name" value="GroES-like_sf"/>
</dbReference>
<dbReference type="GO" id="GO:0008270">
    <property type="term" value="F:zinc ion binding"/>
    <property type="evidence" value="ECO:0007669"/>
    <property type="project" value="InterPro"/>
</dbReference>
<protein>
    <submittedName>
        <fullName evidence="7">Alcohol dehydrogenase</fullName>
        <ecNumber evidence="7">1.1.1.1</ecNumber>
    </submittedName>
</protein>
<evidence type="ECO:0000313" key="7">
    <source>
        <dbReference type="EMBL" id="KJZ81707.1"/>
    </source>
</evidence>
<name>A0A0F4VLZ6_9HYPH</name>
<keyword evidence="8" id="KW-1185">Reference proteome</keyword>
<evidence type="ECO:0000259" key="6">
    <source>
        <dbReference type="SMART" id="SM00829"/>
    </source>
</evidence>
<evidence type="ECO:0000256" key="5">
    <source>
        <dbReference type="RuleBase" id="RU361277"/>
    </source>
</evidence>
<dbReference type="SUPFAM" id="SSF50129">
    <property type="entry name" value="GroES-like"/>
    <property type="match status" value="1"/>
</dbReference>
<dbReference type="PANTHER" id="PTHR42683">
    <property type="entry name" value="ALDEHYDE REDUCTASE"/>
    <property type="match status" value="1"/>
</dbReference>
<dbReference type="InterPro" id="IPR029752">
    <property type="entry name" value="D-isomer_DH_CS1"/>
</dbReference>
<dbReference type="PROSITE" id="PS00059">
    <property type="entry name" value="ADH_ZINC"/>
    <property type="match status" value="1"/>
</dbReference>
<dbReference type="EC" id="1.1.1.1" evidence="7"/>
<dbReference type="InterPro" id="IPR020843">
    <property type="entry name" value="ER"/>
</dbReference>
<dbReference type="SUPFAM" id="SSF51735">
    <property type="entry name" value="NAD(P)-binding Rossmann-fold domains"/>
    <property type="match status" value="1"/>
</dbReference>
<keyword evidence="4 7" id="KW-0560">Oxidoreductase</keyword>
<comment type="caution">
    <text evidence="7">The sequence shown here is derived from an EMBL/GenBank/DDBJ whole genome shotgun (WGS) entry which is preliminary data.</text>
</comment>
<feature type="domain" description="Enoyl reductase (ER)" evidence="6">
    <location>
        <begin position="12"/>
        <end position="346"/>
    </location>
</feature>
<dbReference type="EMBL" id="JMTK01000002">
    <property type="protein sequence ID" value="KJZ81707.1"/>
    <property type="molecule type" value="Genomic_DNA"/>
</dbReference>
<evidence type="ECO:0000313" key="8">
    <source>
        <dbReference type="Proteomes" id="UP000033731"/>
    </source>
</evidence>
<evidence type="ECO:0000256" key="4">
    <source>
        <dbReference type="ARBA" id="ARBA00023002"/>
    </source>
</evidence>
<dbReference type="RefSeq" id="WP_045960681.1">
    <property type="nucleotide sequence ID" value="NZ_JMTK01000002.1"/>
</dbReference>
<comment type="cofactor">
    <cofactor evidence="1 5">
        <name>Zn(2+)</name>
        <dbReference type="ChEBI" id="CHEBI:29105"/>
    </cofactor>
</comment>
<keyword evidence="2 5" id="KW-0479">Metal-binding</keyword>
<dbReference type="Pfam" id="PF08240">
    <property type="entry name" value="ADH_N"/>
    <property type="match status" value="1"/>
</dbReference>
<dbReference type="GO" id="GO:0008106">
    <property type="term" value="F:alcohol dehydrogenase (NADP+) activity"/>
    <property type="evidence" value="ECO:0007669"/>
    <property type="project" value="UniProtKB-ARBA"/>
</dbReference>